<dbReference type="Proteomes" id="UP001221142">
    <property type="component" value="Unassembled WGS sequence"/>
</dbReference>
<protein>
    <submittedName>
        <fullName evidence="1">Uncharacterized protein</fullName>
    </submittedName>
</protein>
<keyword evidence="2" id="KW-1185">Reference proteome</keyword>
<evidence type="ECO:0000313" key="1">
    <source>
        <dbReference type="EMBL" id="KAJ7637188.1"/>
    </source>
</evidence>
<evidence type="ECO:0000313" key="2">
    <source>
        <dbReference type="Proteomes" id="UP001221142"/>
    </source>
</evidence>
<dbReference type="AlphaFoldDB" id="A0AAD7C2Q8"/>
<comment type="caution">
    <text evidence="1">The sequence shown here is derived from an EMBL/GenBank/DDBJ whole genome shotgun (WGS) entry which is preliminary data.</text>
</comment>
<proteinExistence type="predicted"/>
<sequence length="260" mass="28624">MPSRQPLRDRCNTLLRVCTNRQPSSTKSKLPASLLSSAGNTPPFLPPSINRALSTSAPPLPIGPLTEVLPAARPLLLPPPPGLKSHTRITGFEKINLRLDVRSECGSKVYTMIGTLGPKNQALHSVETATAASCAVFKLSSEVHDVQSGRASKGPDVDIAMKYCRQGAPGEKRVEERYIEEWGGRRHEGWEEGVERRDRRDTTDLIRSMAPHRPSHNFPKSFSVQISHCATARSSRDVQTGYRLIEEDPGSINVHFHLAP</sequence>
<organism evidence="1 2">
    <name type="scientific">Roridomyces roridus</name>
    <dbReference type="NCBI Taxonomy" id="1738132"/>
    <lineage>
        <taxon>Eukaryota</taxon>
        <taxon>Fungi</taxon>
        <taxon>Dikarya</taxon>
        <taxon>Basidiomycota</taxon>
        <taxon>Agaricomycotina</taxon>
        <taxon>Agaricomycetes</taxon>
        <taxon>Agaricomycetidae</taxon>
        <taxon>Agaricales</taxon>
        <taxon>Marasmiineae</taxon>
        <taxon>Mycenaceae</taxon>
        <taxon>Roridomyces</taxon>
    </lineage>
</organism>
<dbReference type="EMBL" id="JARKIF010000006">
    <property type="protein sequence ID" value="KAJ7637188.1"/>
    <property type="molecule type" value="Genomic_DNA"/>
</dbReference>
<name>A0AAD7C2Q8_9AGAR</name>
<gene>
    <name evidence="1" type="ORF">FB45DRAFT_1139703</name>
</gene>
<accession>A0AAD7C2Q8</accession>
<reference evidence="1" key="1">
    <citation type="submission" date="2023-03" db="EMBL/GenBank/DDBJ databases">
        <title>Massive genome expansion in bonnet fungi (Mycena s.s.) driven by repeated elements and novel gene families across ecological guilds.</title>
        <authorList>
            <consortium name="Lawrence Berkeley National Laboratory"/>
            <person name="Harder C.B."/>
            <person name="Miyauchi S."/>
            <person name="Viragh M."/>
            <person name="Kuo A."/>
            <person name="Thoen E."/>
            <person name="Andreopoulos B."/>
            <person name="Lu D."/>
            <person name="Skrede I."/>
            <person name="Drula E."/>
            <person name="Henrissat B."/>
            <person name="Morin E."/>
            <person name="Kohler A."/>
            <person name="Barry K."/>
            <person name="LaButti K."/>
            <person name="Morin E."/>
            <person name="Salamov A."/>
            <person name="Lipzen A."/>
            <person name="Mereny Z."/>
            <person name="Hegedus B."/>
            <person name="Baldrian P."/>
            <person name="Stursova M."/>
            <person name="Weitz H."/>
            <person name="Taylor A."/>
            <person name="Grigoriev I.V."/>
            <person name="Nagy L.G."/>
            <person name="Martin F."/>
            <person name="Kauserud H."/>
        </authorList>
    </citation>
    <scope>NUCLEOTIDE SEQUENCE</scope>
    <source>
        <strain evidence="1">9284</strain>
    </source>
</reference>